<dbReference type="InterPro" id="IPR013083">
    <property type="entry name" value="Znf_RING/FYVE/PHD"/>
</dbReference>
<evidence type="ECO:0000259" key="23">
    <source>
        <dbReference type="PROSITE" id="PS50041"/>
    </source>
</evidence>
<dbReference type="PANTHER" id="PTHR45915:SF1">
    <property type="entry name" value="BROMODOMAIN ADJACENT TO ZINC FINGER DOMAIN PROTEIN 2B"/>
    <property type="match status" value="1"/>
</dbReference>
<feature type="repeat" description="WD" evidence="17">
    <location>
        <begin position="1935"/>
        <end position="1976"/>
    </location>
</feature>
<accession>A0AAV2JY74</accession>
<evidence type="ECO:0000256" key="15">
    <source>
        <dbReference type="PROSITE-ProRule" id="PRU00035"/>
    </source>
</evidence>
<feature type="compositionally biased region" description="Polar residues" evidence="18">
    <location>
        <begin position="451"/>
        <end position="464"/>
    </location>
</feature>
<dbReference type="InterPro" id="IPR001965">
    <property type="entry name" value="Znf_PHD"/>
</dbReference>
<keyword evidence="7 16" id="KW-0863">Zinc-finger</keyword>
<feature type="region of interest" description="Disordered" evidence="18">
    <location>
        <begin position="1555"/>
        <end position="1628"/>
    </location>
</feature>
<evidence type="ECO:0000256" key="12">
    <source>
        <dbReference type="ARBA" id="ARBA00023125"/>
    </source>
</evidence>
<evidence type="ECO:0000256" key="10">
    <source>
        <dbReference type="ARBA" id="ARBA00023054"/>
    </source>
</evidence>
<evidence type="ECO:0000259" key="21">
    <source>
        <dbReference type="PROSITE" id="PS50014"/>
    </source>
</evidence>
<dbReference type="InterPro" id="IPR001680">
    <property type="entry name" value="WD40_rpt"/>
</dbReference>
<keyword evidence="19" id="KW-0812">Transmembrane</keyword>
<feature type="compositionally biased region" description="Low complexity" evidence="18">
    <location>
        <begin position="323"/>
        <end position="335"/>
    </location>
</feature>
<feature type="domain" description="SAM" evidence="24">
    <location>
        <begin position="2037"/>
        <end position="2100"/>
    </location>
</feature>
<dbReference type="InterPro" id="IPR036427">
    <property type="entry name" value="Bromodomain-like_sf"/>
</dbReference>
<dbReference type="Pfam" id="PF01429">
    <property type="entry name" value="MBD"/>
    <property type="match status" value="1"/>
</dbReference>
<dbReference type="Proteomes" id="UP001497482">
    <property type="component" value="Chromosome 15"/>
</dbReference>
<evidence type="ECO:0000256" key="5">
    <source>
        <dbReference type="ARBA" id="ARBA00022723"/>
    </source>
</evidence>
<dbReference type="GO" id="GO:0003677">
    <property type="term" value="F:DNA binding"/>
    <property type="evidence" value="ECO:0007669"/>
    <property type="project" value="UniProtKB-KW"/>
</dbReference>
<keyword evidence="20" id="KW-0732">Signal</keyword>
<dbReference type="PROSITE" id="PS50105">
    <property type="entry name" value="SAM_DOMAIN"/>
    <property type="match status" value="1"/>
</dbReference>
<dbReference type="InterPro" id="IPR001739">
    <property type="entry name" value="Methyl_CpG_DNA-bd"/>
</dbReference>
<dbReference type="InterPro" id="IPR001487">
    <property type="entry name" value="Bromodomain"/>
</dbReference>
<feature type="domain" description="DDT" evidence="25">
    <location>
        <begin position="916"/>
        <end position="978"/>
    </location>
</feature>
<feature type="transmembrane region" description="Helical" evidence="19">
    <location>
        <begin position="179"/>
        <end position="202"/>
    </location>
</feature>
<comment type="similarity">
    <text evidence="2">Belongs to the WAL family.</text>
</comment>
<keyword evidence="8" id="KW-0862">Zinc</keyword>
<feature type="compositionally biased region" description="Acidic residues" evidence="18">
    <location>
        <begin position="336"/>
        <end position="361"/>
    </location>
</feature>
<evidence type="ECO:0000256" key="3">
    <source>
        <dbReference type="ARBA" id="ARBA00020894"/>
    </source>
</evidence>
<feature type="domain" description="C-type lectin" evidence="23">
    <location>
        <begin position="40"/>
        <end position="157"/>
    </location>
</feature>
<dbReference type="PANTHER" id="PTHR45915">
    <property type="entry name" value="TRANSCRIPTION INTERMEDIARY FACTOR"/>
    <property type="match status" value="1"/>
</dbReference>
<dbReference type="SMART" id="SM00391">
    <property type="entry name" value="MBD"/>
    <property type="match status" value="1"/>
</dbReference>
<dbReference type="Gene3D" id="2.130.10.10">
    <property type="entry name" value="YVTN repeat-like/Quinoprotein amine dehydrogenase"/>
    <property type="match status" value="2"/>
</dbReference>
<feature type="compositionally biased region" description="Acidic residues" evidence="18">
    <location>
        <begin position="1117"/>
        <end position="1135"/>
    </location>
</feature>
<evidence type="ECO:0000313" key="29">
    <source>
        <dbReference type="Proteomes" id="UP001497482"/>
    </source>
</evidence>
<dbReference type="SUPFAM" id="SSF47370">
    <property type="entry name" value="Bromodomain"/>
    <property type="match status" value="1"/>
</dbReference>
<dbReference type="CDD" id="cd15545">
    <property type="entry name" value="PHD_BAZ2A_like"/>
    <property type="match status" value="1"/>
</dbReference>
<feature type="compositionally biased region" description="Low complexity" evidence="18">
    <location>
        <begin position="505"/>
        <end position="525"/>
    </location>
</feature>
<dbReference type="PROSITE" id="PS50982">
    <property type="entry name" value="MBD"/>
    <property type="match status" value="1"/>
</dbReference>
<feature type="domain" description="U-box" evidence="27">
    <location>
        <begin position="2105"/>
        <end position="2177"/>
    </location>
</feature>
<dbReference type="InterPro" id="IPR015943">
    <property type="entry name" value="WD40/YVTN_repeat-like_dom_sf"/>
</dbReference>
<feature type="repeat" description="WD" evidence="17">
    <location>
        <begin position="1977"/>
        <end position="2010"/>
    </location>
</feature>
<dbReference type="GO" id="GO:0008270">
    <property type="term" value="F:zinc ion binding"/>
    <property type="evidence" value="ECO:0007669"/>
    <property type="project" value="UniProtKB-KW"/>
</dbReference>
<keyword evidence="14" id="KW-0539">Nucleus</keyword>
<dbReference type="InterPro" id="IPR036322">
    <property type="entry name" value="WD40_repeat_dom_sf"/>
</dbReference>
<dbReference type="Pfam" id="PF00400">
    <property type="entry name" value="WD40"/>
    <property type="match status" value="6"/>
</dbReference>
<dbReference type="InterPro" id="IPR016177">
    <property type="entry name" value="DNA-bd_dom_sf"/>
</dbReference>
<evidence type="ECO:0000259" key="27">
    <source>
        <dbReference type="PROSITE" id="PS51698"/>
    </source>
</evidence>
<feature type="region of interest" description="Disordered" evidence="18">
    <location>
        <begin position="321"/>
        <end position="366"/>
    </location>
</feature>
<evidence type="ECO:0000259" key="24">
    <source>
        <dbReference type="PROSITE" id="PS50105"/>
    </source>
</evidence>
<dbReference type="GO" id="GO:0005634">
    <property type="term" value="C:nucleus"/>
    <property type="evidence" value="ECO:0007669"/>
    <property type="project" value="UniProtKB-SubCell"/>
</dbReference>
<evidence type="ECO:0000256" key="19">
    <source>
        <dbReference type="SAM" id="Phobius"/>
    </source>
</evidence>
<evidence type="ECO:0000256" key="18">
    <source>
        <dbReference type="SAM" id="MobiDB-lite"/>
    </source>
</evidence>
<dbReference type="PROSITE" id="PS50014">
    <property type="entry name" value="BROMODOMAIN_2"/>
    <property type="match status" value="1"/>
</dbReference>
<dbReference type="CDD" id="cd01397">
    <property type="entry name" value="HAT_MBD"/>
    <property type="match status" value="1"/>
</dbReference>
<evidence type="ECO:0000259" key="25">
    <source>
        <dbReference type="PROSITE" id="PS50827"/>
    </source>
</evidence>
<dbReference type="Pfam" id="PF02791">
    <property type="entry name" value="DDT"/>
    <property type="match status" value="1"/>
</dbReference>
<dbReference type="SMART" id="SM00571">
    <property type="entry name" value="DDT"/>
    <property type="match status" value="1"/>
</dbReference>
<dbReference type="SUPFAM" id="SSF47769">
    <property type="entry name" value="SAM/Pointed domain"/>
    <property type="match status" value="1"/>
</dbReference>
<dbReference type="Gene3D" id="1.10.150.50">
    <property type="entry name" value="Transcription Factor, Ets-1"/>
    <property type="match status" value="1"/>
</dbReference>
<dbReference type="InterPro" id="IPR003613">
    <property type="entry name" value="Ubox_domain"/>
</dbReference>
<dbReference type="InterPro" id="IPR001660">
    <property type="entry name" value="SAM"/>
</dbReference>
<feature type="compositionally biased region" description="Basic residues" evidence="18">
    <location>
        <begin position="1598"/>
        <end position="1612"/>
    </location>
</feature>
<keyword evidence="29" id="KW-1185">Reference proteome</keyword>
<feature type="domain" description="MBD" evidence="26">
    <location>
        <begin position="584"/>
        <end position="655"/>
    </location>
</feature>
<dbReference type="InterPro" id="IPR013761">
    <property type="entry name" value="SAM/pointed_sf"/>
</dbReference>
<dbReference type="InterPro" id="IPR016186">
    <property type="entry name" value="C-type_lectin-like/link_sf"/>
</dbReference>
<dbReference type="Gene3D" id="3.30.40.10">
    <property type="entry name" value="Zinc/RING finger domain, C3HC4 (zinc finger)"/>
    <property type="match status" value="2"/>
</dbReference>
<evidence type="ECO:0000256" key="6">
    <source>
        <dbReference type="ARBA" id="ARBA00022737"/>
    </source>
</evidence>
<dbReference type="SMART" id="SM00297">
    <property type="entry name" value="BROMO"/>
    <property type="match status" value="1"/>
</dbReference>
<dbReference type="SUPFAM" id="SSF57903">
    <property type="entry name" value="FYVE/PHD zinc finger"/>
    <property type="match status" value="1"/>
</dbReference>
<dbReference type="InterPro" id="IPR011011">
    <property type="entry name" value="Znf_FYVE_PHD"/>
</dbReference>
<dbReference type="PROSITE" id="PS00678">
    <property type="entry name" value="WD_REPEATS_1"/>
    <property type="match status" value="1"/>
</dbReference>
<evidence type="ECO:0000256" key="4">
    <source>
        <dbReference type="ARBA" id="ARBA00022574"/>
    </source>
</evidence>
<dbReference type="InterPro" id="IPR019787">
    <property type="entry name" value="Znf_PHD-finger"/>
</dbReference>
<comment type="subcellular location">
    <subcellularLocation>
        <location evidence="1">Nucleus</location>
    </subcellularLocation>
</comment>
<dbReference type="CDD" id="cd00200">
    <property type="entry name" value="WD40"/>
    <property type="match status" value="1"/>
</dbReference>
<evidence type="ECO:0000256" key="1">
    <source>
        <dbReference type="ARBA" id="ARBA00004123"/>
    </source>
</evidence>
<keyword evidence="6" id="KW-0677">Repeat</keyword>
<dbReference type="Pfam" id="PF00628">
    <property type="entry name" value="PHD"/>
    <property type="match status" value="1"/>
</dbReference>
<evidence type="ECO:0000256" key="17">
    <source>
        <dbReference type="PROSITE-ProRule" id="PRU00221"/>
    </source>
</evidence>
<dbReference type="PROSITE" id="PS50082">
    <property type="entry name" value="WD_REPEATS_2"/>
    <property type="match status" value="4"/>
</dbReference>
<dbReference type="PROSITE" id="PS50041">
    <property type="entry name" value="C_TYPE_LECTIN_2"/>
    <property type="match status" value="1"/>
</dbReference>
<protein>
    <recommendedName>
        <fullName evidence="3">WD repeat, SAM and U-box domain-containing protein 1</fullName>
    </recommendedName>
</protein>
<keyword evidence="5" id="KW-0479">Metal-binding</keyword>
<feature type="signal peptide" evidence="20">
    <location>
        <begin position="1"/>
        <end position="27"/>
    </location>
</feature>
<dbReference type="PROSITE" id="PS50827">
    <property type="entry name" value="DDT"/>
    <property type="match status" value="1"/>
</dbReference>
<dbReference type="SMART" id="SM00249">
    <property type="entry name" value="PHD"/>
    <property type="match status" value="1"/>
</dbReference>
<dbReference type="CDD" id="cd00037">
    <property type="entry name" value="CLECT"/>
    <property type="match status" value="1"/>
</dbReference>
<dbReference type="Pfam" id="PF15612">
    <property type="entry name" value="WHIM1"/>
    <property type="match status" value="1"/>
</dbReference>
<dbReference type="Gene3D" id="3.30.890.10">
    <property type="entry name" value="Methyl-cpg-binding Protein 2, Chain A"/>
    <property type="match status" value="1"/>
</dbReference>
<gene>
    <name evidence="28" type="ORF">KC01_LOCUS13047</name>
</gene>
<dbReference type="Pfam" id="PF00059">
    <property type="entry name" value="Lectin_C"/>
    <property type="match status" value="1"/>
</dbReference>
<dbReference type="PROSITE" id="PS01359">
    <property type="entry name" value="ZF_PHD_1"/>
    <property type="match status" value="1"/>
</dbReference>
<keyword evidence="19" id="KW-0472">Membrane</keyword>
<dbReference type="PROSITE" id="PS51698">
    <property type="entry name" value="U_BOX"/>
    <property type="match status" value="1"/>
</dbReference>
<dbReference type="InterPro" id="IPR028942">
    <property type="entry name" value="WHIM1_dom"/>
</dbReference>
<keyword evidence="10" id="KW-0175">Coiled coil</keyword>
<dbReference type="SMART" id="SM00320">
    <property type="entry name" value="WD40"/>
    <property type="match status" value="7"/>
</dbReference>
<dbReference type="FunFam" id="3.30.890.10:FF:000002">
    <property type="entry name" value="Bromodomain adjacent to zinc finger domain protein 2B"/>
    <property type="match status" value="1"/>
</dbReference>
<feature type="chain" id="PRO_5043685264" description="WD repeat, SAM and U-box domain-containing protein 1" evidence="20">
    <location>
        <begin position="28"/>
        <end position="2177"/>
    </location>
</feature>
<dbReference type="SUPFAM" id="SSF50978">
    <property type="entry name" value="WD40 repeat-like"/>
    <property type="match status" value="1"/>
</dbReference>
<evidence type="ECO:0000313" key="28">
    <source>
        <dbReference type="EMBL" id="CAL1582437.1"/>
    </source>
</evidence>
<dbReference type="InterPro" id="IPR019775">
    <property type="entry name" value="WD40_repeat_CS"/>
</dbReference>
<dbReference type="GO" id="GO:0000785">
    <property type="term" value="C:chromatin"/>
    <property type="evidence" value="ECO:0007669"/>
    <property type="project" value="UniProtKB-ARBA"/>
</dbReference>
<feature type="region of interest" description="Disordered" evidence="18">
    <location>
        <begin position="1088"/>
        <end position="1147"/>
    </location>
</feature>
<dbReference type="InterPro" id="IPR001304">
    <property type="entry name" value="C-type_lectin-like"/>
</dbReference>
<keyword evidence="13" id="KW-0804">Transcription</keyword>
<evidence type="ECO:0000256" key="9">
    <source>
        <dbReference type="ARBA" id="ARBA00023015"/>
    </source>
</evidence>
<feature type="domain" description="Bromo" evidence="21">
    <location>
        <begin position="1647"/>
        <end position="1717"/>
    </location>
</feature>
<feature type="region of interest" description="Disordered" evidence="18">
    <location>
        <begin position="851"/>
        <end position="870"/>
    </location>
</feature>
<feature type="compositionally biased region" description="Acidic residues" evidence="18">
    <location>
        <begin position="494"/>
        <end position="504"/>
    </location>
</feature>
<evidence type="ECO:0000256" key="13">
    <source>
        <dbReference type="ARBA" id="ARBA00023163"/>
    </source>
</evidence>
<feature type="compositionally biased region" description="Polar residues" evidence="18">
    <location>
        <begin position="1555"/>
        <end position="1566"/>
    </location>
</feature>
<dbReference type="EMBL" id="OZ035837">
    <property type="protein sequence ID" value="CAL1582437.1"/>
    <property type="molecule type" value="Genomic_DNA"/>
</dbReference>
<dbReference type="PROSITE" id="PS50016">
    <property type="entry name" value="ZF_PHD_2"/>
    <property type="match status" value="1"/>
</dbReference>
<dbReference type="InterPro" id="IPR028941">
    <property type="entry name" value="WHIM2_dom"/>
</dbReference>
<name>A0AAV2JY74_KNICA</name>
<dbReference type="SUPFAM" id="SSF56436">
    <property type="entry name" value="C-type lectin-like"/>
    <property type="match status" value="1"/>
</dbReference>
<dbReference type="SMART" id="SM00034">
    <property type="entry name" value="CLECT"/>
    <property type="match status" value="1"/>
</dbReference>
<evidence type="ECO:0000259" key="26">
    <source>
        <dbReference type="PROSITE" id="PS50982"/>
    </source>
</evidence>
<evidence type="ECO:0000256" key="16">
    <source>
        <dbReference type="PROSITE-ProRule" id="PRU00146"/>
    </source>
</evidence>
<dbReference type="PROSITE" id="PS50294">
    <property type="entry name" value="WD_REPEATS_REGION"/>
    <property type="match status" value="2"/>
</dbReference>
<dbReference type="InterPro" id="IPR016187">
    <property type="entry name" value="CTDL_fold"/>
</dbReference>
<evidence type="ECO:0000256" key="20">
    <source>
        <dbReference type="SAM" id="SignalP"/>
    </source>
</evidence>
<feature type="region of interest" description="Disordered" evidence="18">
    <location>
        <begin position="386"/>
        <end position="464"/>
    </location>
</feature>
<dbReference type="InterPro" id="IPR018501">
    <property type="entry name" value="DDT_dom"/>
</dbReference>
<dbReference type="Pfam" id="PF04564">
    <property type="entry name" value="U-box"/>
    <property type="match status" value="1"/>
</dbReference>
<dbReference type="Gene3D" id="1.20.920.10">
    <property type="entry name" value="Bromodomain-like"/>
    <property type="match status" value="1"/>
</dbReference>
<feature type="region of interest" description="Disordered" evidence="18">
    <location>
        <begin position="478"/>
        <end position="525"/>
    </location>
</feature>
<evidence type="ECO:0000259" key="22">
    <source>
        <dbReference type="PROSITE" id="PS50016"/>
    </source>
</evidence>
<reference evidence="28 29" key="1">
    <citation type="submission" date="2024-04" db="EMBL/GenBank/DDBJ databases">
        <authorList>
            <person name="Waldvogel A.-M."/>
            <person name="Schoenle A."/>
        </authorList>
    </citation>
    <scope>NUCLEOTIDE SEQUENCE [LARGE SCALE GENOMIC DNA]</scope>
</reference>
<dbReference type="SMART" id="SM00504">
    <property type="entry name" value="Ubox"/>
    <property type="match status" value="1"/>
</dbReference>
<dbReference type="Gene3D" id="3.10.100.10">
    <property type="entry name" value="Mannose-Binding Protein A, subunit A"/>
    <property type="match status" value="1"/>
</dbReference>
<dbReference type="CDD" id="cd16655">
    <property type="entry name" value="RING-Ubox_WDSUB1-like"/>
    <property type="match status" value="1"/>
</dbReference>
<dbReference type="SMART" id="SM00454">
    <property type="entry name" value="SAM"/>
    <property type="match status" value="1"/>
</dbReference>
<dbReference type="Pfam" id="PF07647">
    <property type="entry name" value="SAM_2"/>
    <property type="match status" value="1"/>
</dbReference>
<evidence type="ECO:0000256" key="11">
    <source>
        <dbReference type="ARBA" id="ARBA00023117"/>
    </source>
</evidence>
<keyword evidence="12" id="KW-0238">DNA-binding</keyword>
<dbReference type="Pfam" id="PF15613">
    <property type="entry name" value="WSD"/>
    <property type="match status" value="1"/>
</dbReference>
<keyword evidence="9" id="KW-0805">Transcription regulation</keyword>
<organism evidence="28 29">
    <name type="scientific">Knipowitschia caucasica</name>
    <name type="common">Caucasian dwarf goby</name>
    <name type="synonym">Pomatoschistus caucasicus</name>
    <dbReference type="NCBI Taxonomy" id="637954"/>
    <lineage>
        <taxon>Eukaryota</taxon>
        <taxon>Metazoa</taxon>
        <taxon>Chordata</taxon>
        <taxon>Craniata</taxon>
        <taxon>Vertebrata</taxon>
        <taxon>Euteleostomi</taxon>
        <taxon>Actinopterygii</taxon>
        <taxon>Neopterygii</taxon>
        <taxon>Teleostei</taxon>
        <taxon>Neoteleostei</taxon>
        <taxon>Acanthomorphata</taxon>
        <taxon>Gobiaria</taxon>
        <taxon>Gobiiformes</taxon>
        <taxon>Gobioidei</taxon>
        <taxon>Gobiidae</taxon>
        <taxon>Gobiinae</taxon>
        <taxon>Knipowitschia</taxon>
    </lineage>
</organism>
<dbReference type="Pfam" id="PF00439">
    <property type="entry name" value="Bromodomain"/>
    <property type="match status" value="1"/>
</dbReference>
<evidence type="ECO:0000256" key="14">
    <source>
        <dbReference type="ARBA" id="ARBA00023242"/>
    </source>
</evidence>
<feature type="domain" description="PHD-type" evidence="22">
    <location>
        <begin position="1495"/>
        <end position="1545"/>
    </location>
</feature>
<keyword evidence="4 17" id="KW-0853">WD repeat</keyword>
<proteinExistence type="inferred from homology"/>
<keyword evidence="11 15" id="KW-0103">Bromodomain</keyword>
<feature type="repeat" description="WD" evidence="17">
    <location>
        <begin position="1808"/>
        <end position="1835"/>
    </location>
</feature>
<dbReference type="SUPFAM" id="SSF54171">
    <property type="entry name" value="DNA-binding domain"/>
    <property type="match status" value="1"/>
</dbReference>
<feature type="compositionally biased region" description="Basic and acidic residues" evidence="18">
    <location>
        <begin position="1582"/>
        <end position="1593"/>
    </location>
</feature>
<dbReference type="GO" id="GO:0004842">
    <property type="term" value="F:ubiquitin-protein transferase activity"/>
    <property type="evidence" value="ECO:0007669"/>
    <property type="project" value="InterPro"/>
</dbReference>
<dbReference type="PRINTS" id="PR00503">
    <property type="entry name" value="BROMODOMAIN"/>
</dbReference>
<dbReference type="SUPFAM" id="SSF57850">
    <property type="entry name" value="RING/U-box"/>
    <property type="match status" value="1"/>
</dbReference>
<feature type="compositionally biased region" description="Polar residues" evidence="18">
    <location>
        <begin position="386"/>
        <end position="395"/>
    </location>
</feature>
<feature type="repeat" description="WD" evidence="17">
    <location>
        <begin position="1751"/>
        <end position="1792"/>
    </location>
</feature>
<dbReference type="InterPro" id="IPR019786">
    <property type="entry name" value="Zinc_finger_PHD-type_CS"/>
</dbReference>
<evidence type="ECO:0000256" key="7">
    <source>
        <dbReference type="ARBA" id="ARBA00022771"/>
    </source>
</evidence>
<keyword evidence="19" id="KW-1133">Transmembrane helix</keyword>
<evidence type="ECO:0000256" key="8">
    <source>
        <dbReference type="ARBA" id="ARBA00022833"/>
    </source>
</evidence>
<evidence type="ECO:0000256" key="2">
    <source>
        <dbReference type="ARBA" id="ARBA00007444"/>
    </source>
</evidence>
<sequence length="2177" mass="243931">MEAPSNKPQCTVLLILLLCLQLQGSLSGDCPADGRTWVPFNDQCYHFVHGEEDAIKSYTLERATTLCKGFDLLTIQSAEENNFVINYSPEVWKGNVNVWLGMYYDTNSEDMRWLGRDPVQYTNWEFSSSPSDLVPVDTCVALHTVSGRWENISCQDEVENGVVCETAQETVNSTRKPNAVLSALVILSVVAIMGISAVIWFLQQKHQIGSSILSAFEYHPPFRVLDNDQTCLVETEEADSSSIWQPVHEMDTSQQLTLLPSFASPSASKCSPAVGSLFSPLNSYDLNGAVNSCLHLNGGAMASPELEPFATEENDKKEMNIPQSVSGSQSGSLSESLDDNDCSSDPDPQEEEDFSDTSDTTDSEKDYGLTRKHVLVSITDATTQDQDARVYSSSQLSRRPSLHSHFHSHPSQNHTSEFTQDAPLPLVTKGHPQMDAPSVPRSPDSSPIDLSPNNKQPPSLSPSKLLTYVSVKQTCSPPRIYGQNKADKGHMENSDESLADDTEETSISTSDSGSSEGVSSEYSDSLKGCDGYRTHQILEKSSNQPSVLNHSLLKTSSCLDSFNRAHHSTATSSSVLGPAQRKRVTDEKALQIPLDFGWQRVTRARTVAGRLQGEVCYYAPCGKKLRQYPDVLKYLYRNGITEISRDNFSFSTKIQLGEFYLAKEGPEGSQWMPLSEDDIAACIIAMDGRRQKKDQGQEIFTGTPPLFQSQDAVNANLLRKLEAQEIAQQASQMRINKKLEKQARVQAEKEAKKQQAILMAEEKRKKKEQLKILKQQEKIRRIQQIRLEKEVRAQQIREAKRKKKEEAANAKILKAERQSQEREMKRQHALFQKHQEREWRRQHHMLQKEVDARKKAEEKERLKNERTNEKRVNKERKLELRRLELQELKKPREDLCLTDHKPLPVLSRIPGLVLSGKTFSDCLMVLQFKHRFGKVLSLKALSLCELQGGLLNMADSGEAKVLELLVNMVSAAVRDPSRPHTHKMKTASGEPLSDLKLDGANVSEALRIYMESDYEQDCCMSSLAQSLKTKDFRALQPEQKASILAYLVNKLCRCKAVVSEIDKTIDHMANLRKEKWITEGVLRKLRSTHAKRTGMKTAEGSLCPAPTNKRKRKEGYCEEEEDEDESDEEEETEEEEGRKSDCTAEDNNNAASVEELETQIKKAAKQKAELRQKLLESSYSLRPMMLGQDRYKRSYWLLPECGGVFVEGMETHLVLASSACSPEDEDVRQQQSGTHRGSEILCDLSKELTSSSLPFAGSAVPPSKDLASQHAQGDENTIPFQTVSEPQSRTAPCDNSPAEEVAQHQEHFSPLPVPQDMLNGWWWMSNVEELHHLSKALHCRGIRERALTKQLQKHMEYLDWLYLHKTDAVIDVAELQKQAGFKEMVDRWCVQEQAMKWDIEALKRVEALAGVISARLQMKDWASPKLQAQCPKSPLDVAVSRLAELERNIQWRKEDEDAPWRQQWHKAVAQVSSSAQLVLCIQQLQKNMPWNQVMKVECQVCLSGDDEESLLLCDSCGKGFHVYCHEPRVSSIPESNWFCSLCSSKDGVVQQIFWSQRTQRHPSPTSGRGKRPSEVKPNGKPSESEELIKEETSSRSSRVPRKRIKESRKRRADHATPSSQRDQDPAVKRDIRREELEMCQQLLDELDSHPSAWPFLRPVCFKSVPGYKKVVKKPMDFSTIRHKLIHKPYTNVESFMDDVNLVFDNLRSLGQHTEEVSGCTFSAALLATCSGDKTLRVYGGLDLCELPFSPLRGHAYGVHCCCFTSCGTHLLSCSTDGTVLVWSARTGDRVCALEHPARSPLRVCAVAPDSSLVLAGASDGTVALWDLPSRTLRRCHAVSEASVVACCFSPCSQMFVTGSTHGDLRLWAVDGSSLWVHKDAHDLGVTCCCFAPQFNIDGCCVEFRLASCGQDSQLKIWIVSQREGTVLSVKLLHTLTSQTAPVLTCAFSSDGALVASGSVDKTVAIYDANFGTLVHCLKQHDRYVTAVAMSPTKPCLATGSMDRTVNVWRIGEVDNSTDRTLLHGAPCDSKMKLLSDWSEKEVQSWLCEEGLEELLVIFKTNNVDGHELYCFNKETAAEMGIESVGLRGRLLRKVESLKAAQSGVDGPEEFLCPISRELMKDPVIAADGYSYERESIESWIRGKAKTSPMTNLPLLTTLLTPNRSLKMAIARWKSSQL</sequence>
<dbReference type="GO" id="GO:0016567">
    <property type="term" value="P:protein ubiquitination"/>
    <property type="evidence" value="ECO:0007669"/>
    <property type="project" value="InterPro"/>
</dbReference>